<dbReference type="Pfam" id="PF10391">
    <property type="entry name" value="DNA_pol_lambd_f"/>
    <property type="match status" value="1"/>
</dbReference>
<protein>
    <recommendedName>
        <fullName evidence="1">DNA polymerase lambda fingers domain-containing protein</fullName>
    </recommendedName>
</protein>
<accession>A0A395HE85</accession>
<reference evidence="2 3" key="1">
    <citation type="submission" date="2018-02" db="EMBL/GenBank/DDBJ databases">
        <title>The genomes of Aspergillus section Nigri reveals drivers in fungal speciation.</title>
        <authorList>
            <consortium name="DOE Joint Genome Institute"/>
            <person name="Vesth T.C."/>
            <person name="Nybo J."/>
            <person name="Theobald S."/>
            <person name="Brandl J."/>
            <person name="Frisvad J.C."/>
            <person name="Nielsen K.F."/>
            <person name="Lyhne E.K."/>
            <person name="Kogle M.E."/>
            <person name="Kuo A."/>
            <person name="Riley R."/>
            <person name="Clum A."/>
            <person name="Nolan M."/>
            <person name="Lipzen A."/>
            <person name="Salamov A."/>
            <person name="Henrissat B."/>
            <person name="Wiebenga A."/>
            <person name="De vries R.P."/>
            <person name="Grigoriev I.V."/>
            <person name="Mortensen U.H."/>
            <person name="Andersen M.R."/>
            <person name="Baker S.E."/>
        </authorList>
    </citation>
    <scope>NUCLEOTIDE SEQUENCE [LARGE SCALE GENOMIC DNA]</scope>
    <source>
        <strain evidence="2 3">CBS 121593</strain>
    </source>
</reference>
<dbReference type="SUPFAM" id="SSF81585">
    <property type="entry name" value="PsbU/PolX domain-like"/>
    <property type="match status" value="1"/>
</dbReference>
<dbReference type="GO" id="GO:0003677">
    <property type="term" value="F:DNA binding"/>
    <property type="evidence" value="ECO:0007669"/>
    <property type="project" value="InterPro"/>
</dbReference>
<evidence type="ECO:0000313" key="2">
    <source>
        <dbReference type="EMBL" id="RAL05298.1"/>
    </source>
</evidence>
<name>A0A395HE85_9EURO</name>
<feature type="domain" description="DNA polymerase lambda fingers" evidence="1">
    <location>
        <begin position="96"/>
        <end position="141"/>
    </location>
</feature>
<dbReference type="InterPro" id="IPR018944">
    <property type="entry name" value="DNA_pol_lambd_fingers_domain"/>
</dbReference>
<dbReference type="Gene3D" id="1.10.150.20">
    <property type="entry name" value="5' to 3' exonuclease, C-terminal subdomain"/>
    <property type="match status" value="1"/>
</dbReference>
<dbReference type="VEuPathDB" id="FungiDB:BO80DRAFT_133559"/>
<dbReference type="EMBL" id="KZ824421">
    <property type="protein sequence ID" value="RAL05298.1"/>
    <property type="molecule type" value="Genomic_DNA"/>
</dbReference>
<dbReference type="RefSeq" id="XP_025579625.1">
    <property type="nucleotide sequence ID" value="XM_025713608.1"/>
</dbReference>
<dbReference type="Proteomes" id="UP000249402">
    <property type="component" value="Unassembled WGS sequence"/>
</dbReference>
<evidence type="ECO:0000259" key="1">
    <source>
        <dbReference type="Pfam" id="PF10391"/>
    </source>
</evidence>
<gene>
    <name evidence="2" type="ORF">BO80DRAFT_133559</name>
</gene>
<keyword evidence="3" id="KW-1185">Reference proteome</keyword>
<organism evidence="2 3">
    <name type="scientific">Aspergillus ibericus CBS 121593</name>
    <dbReference type="NCBI Taxonomy" id="1448316"/>
    <lineage>
        <taxon>Eukaryota</taxon>
        <taxon>Fungi</taxon>
        <taxon>Dikarya</taxon>
        <taxon>Ascomycota</taxon>
        <taxon>Pezizomycotina</taxon>
        <taxon>Eurotiomycetes</taxon>
        <taxon>Eurotiomycetidae</taxon>
        <taxon>Eurotiales</taxon>
        <taxon>Aspergillaceae</taxon>
        <taxon>Aspergillus</taxon>
        <taxon>Aspergillus subgen. Circumdati</taxon>
    </lineage>
</organism>
<dbReference type="OrthoDB" id="205514at2759"/>
<dbReference type="STRING" id="1448316.A0A395HE85"/>
<sequence>MTLILRVCQLSLSLELNSVTVPCRTTRTDDHWRMLAYHKALSAHRRQPKKIVTNRRPWLFHGLESVWQTRSKRFCVQTDSTWKLNHNTRRPYTPSFLGCLDVGVTQASKWLAQGYRLLTDLRTKAPILQQQRVGVDHYYGFSAKLRLVVGKHGKNTWKAIQYADSVMDAADLFFSEAKEAPPTIGHPSIGSLPIRATMPPPTGFLSLVPQPSR</sequence>
<dbReference type="GO" id="GO:0034061">
    <property type="term" value="F:DNA polymerase activity"/>
    <property type="evidence" value="ECO:0007669"/>
    <property type="project" value="InterPro"/>
</dbReference>
<dbReference type="AlphaFoldDB" id="A0A395HE85"/>
<proteinExistence type="predicted"/>
<evidence type="ECO:0000313" key="3">
    <source>
        <dbReference type="Proteomes" id="UP000249402"/>
    </source>
</evidence>
<dbReference type="GeneID" id="37218473"/>